<comment type="catalytic activity">
    <reaction evidence="8">
        <text>L-aspartate(89)-[ribosomal protein uS12]-hydrogen + (sulfur carrier)-SH + AH2 + 2 S-adenosyl-L-methionine = 3-methylsulfanyl-L-aspartate(89)-[ribosomal protein uS12]-hydrogen + (sulfur carrier)-H + 5'-deoxyadenosine + L-methionine + A + S-adenosyl-L-homocysteine + 2 H(+)</text>
        <dbReference type="Rhea" id="RHEA:37087"/>
        <dbReference type="Rhea" id="RHEA-COMP:10460"/>
        <dbReference type="Rhea" id="RHEA-COMP:10461"/>
        <dbReference type="Rhea" id="RHEA-COMP:14737"/>
        <dbReference type="Rhea" id="RHEA-COMP:14739"/>
        <dbReference type="ChEBI" id="CHEBI:13193"/>
        <dbReference type="ChEBI" id="CHEBI:15378"/>
        <dbReference type="ChEBI" id="CHEBI:17319"/>
        <dbReference type="ChEBI" id="CHEBI:17499"/>
        <dbReference type="ChEBI" id="CHEBI:29917"/>
        <dbReference type="ChEBI" id="CHEBI:29961"/>
        <dbReference type="ChEBI" id="CHEBI:57844"/>
        <dbReference type="ChEBI" id="CHEBI:57856"/>
        <dbReference type="ChEBI" id="CHEBI:59789"/>
        <dbReference type="ChEBI" id="CHEBI:64428"/>
        <dbReference type="ChEBI" id="CHEBI:73599"/>
        <dbReference type="EC" id="2.8.4.4"/>
    </reaction>
</comment>
<dbReference type="KEGG" id="salm:D0Y50_08885"/>
<dbReference type="EC" id="2.8.4.4" evidence="8"/>
<sequence>MTVEKYTPNQTTTLSGPADVLRSQQSDTAMTDHQSPRIGFVSLGCPKNLVDSERILTQLRTEGYDVVPTYNDADLVIVNTCGFIDAAVEESLDTIGEALKENGRVIVTGCLGIKDDEIREVHPNVLAVTGPHAYEEVVNQVHTHLPKPAHNPFADLVPDHGIKLTPRHFAYLKISEGCNHRCTFCIIPSMRGDLVSRPVGEILDEAKRLKAGGVNELLVISQDTSAYGVDVKHQTGFWDGMPVKTHLKQLCQKLGGMDMWVRLHYVYPYPHVDDLIPLMNEGKILPYLDIPLQHANKRILRLMKRPGSADRTLERIRKWREICPELIIRSTFIVGFPGETEEEFEELLTFIREARLDRVGCFMYSPVEGAKANELADPVPEEIKQARHQRFMEIQESISAQKLQERIGKEYLIVIDSVDAEGATGRTFADAPEVDGIVHLNGVYDVKPGQRVWAEIIHADNHDTWAVPVEDELEEEADSAHSAVME</sequence>
<dbReference type="NCBIfam" id="TIGR00089">
    <property type="entry name" value="MiaB/RimO family radical SAM methylthiotransferase"/>
    <property type="match status" value="1"/>
</dbReference>
<dbReference type="Proteomes" id="UP000262073">
    <property type="component" value="Chromosome"/>
</dbReference>
<comment type="function">
    <text evidence="8">Catalyzes the methylthiolation of an aspartic acid residue of ribosomal protein uS12.</text>
</comment>
<name>A0A346NLR3_9ALTE</name>
<evidence type="ECO:0000259" key="11">
    <source>
        <dbReference type="PROSITE" id="PS51918"/>
    </source>
</evidence>
<comment type="cofactor">
    <cofactor evidence="8">
        <name>[4Fe-4S] cluster</name>
        <dbReference type="ChEBI" id="CHEBI:49883"/>
    </cofactor>
    <text evidence="8">Binds 2 [4Fe-4S] clusters. One cluster is coordinated with 3 cysteines and an exchangeable S-adenosyl-L-methionine.</text>
</comment>
<dbReference type="GO" id="GO:0035599">
    <property type="term" value="F:aspartic acid methylthiotransferase activity"/>
    <property type="evidence" value="ECO:0007669"/>
    <property type="project" value="TreeGrafter"/>
</dbReference>
<proteinExistence type="inferred from homology"/>
<accession>A0A346NLR3</accession>
<dbReference type="InterPro" id="IPR020612">
    <property type="entry name" value="Methylthiotransferase_CS"/>
</dbReference>
<evidence type="ECO:0000256" key="2">
    <source>
        <dbReference type="ARBA" id="ARBA00022490"/>
    </source>
</evidence>
<gene>
    <name evidence="8 12" type="primary">rimO</name>
    <name evidence="12" type="ORF">D0Y50_08885</name>
</gene>
<dbReference type="EMBL" id="CP031769">
    <property type="protein sequence ID" value="AXR06470.1"/>
    <property type="molecule type" value="Genomic_DNA"/>
</dbReference>
<feature type="binding site" evidence="8">
    <location>
        <position position="81"/>
    </location>
    <ligand>
        <name>[4Fe-4S] cluster</name>
        <dbReference type="ChEBI" id="CHEBI:49883"/>
        <label>1</label>
    </ligand>
</feature>
<feature type="binding site" evidence="8">
    <location>
        <position position="182"/>
    </location>
    <ligand>
        <name>[4Fe-4S] cluster</name>
        <dbReference type="ChEBI" id="CHEBI:49883"/>
        <label>2</label>
        <note>4Fe-4S-S-AdoMet</note>
    </ligand>
</feature>
<dbReference type="PROSITE" id="PS50926">
    <property type="entry name" value="TRAM"/>
    <property type="match status" value="1"/>
</dbReference>
<reference evidence="12 13" key="1">
    <citation type="submission" date="2018-08" db="EMBL/GenBank/DDBJ databases">
        <title>Salinimonas sediminis sp. nov., a piezophilic bacterium isolated from a deep-sea sediment sample from the New Britain Trench.</title>
        <authorList>
            <person name="Cao J."/>
        </authorList>
    </citation>
    <scope>NUCLEOTIDE SEQUENCE [LARGE SCALE GENOMIC DNA]</scope>
    <source>
        <strain evidence="12 13">N102</strain>
    </source>
</reference>
<dbReference type="RefSeq" id="WP_117316527.1">
    <property type="nucleotide sequence ID" value="NZ_CP031769.1"/>
</dbReference>
<dbReference type="OrthoDB" id="9805215at2"/>
<evidence type="ECO:0000259" key="9">
    <source>
        <dbReference type="PROSITE" id="PS50926"/>
    </source>
</evidence>
<dbReference type="InterPro" id="IPR006638">
    <property type="entry name" value="Elp3/MiaA/NifB-like_rSAM"/>
</dbReference>
<dbReference type="SMART" id="SM00729">
    <property type="entry name" value="Elp3"/>
    <property type="match status" value="1"/>
</dbReference>
<feature type="binding site" evidence="8">
    <location>
        <position position="45"/>
    </location>
    <ligand>
        <name>[4Fe-4S] cluster</name>
        <dbReference type="ChEBI" id="CHEBI:49883"/>
        <label>1</label>
    </ligand>
</feature>
<dbReference type="InterPro" id="IPR007197">
    <property type="entry name" value="rSAM"/>
</dbReference>
<dbReference type="Pfam" id="PF18693">
    <property type="entry name" value="TRAM_2"/>
    <property type="match status" value="1"/>
</dbReference>
<dbReference type="AlphaFoldDB" id="A0A346NLR3"/>
<dbReference type="Gene3D" id="2.40.50.140">
    <property type="entry name" value="Nucleic acid-binding proteins"/>
    <property type="match status" value="1"/>
</dbReference>
<dbReference type="InterPro" id="IPR013848">
    <property type="entry name" value="Methylthiotransferase_N"/>
</dbReference>
<dbReference type="Gene3D" id="3.40.50.12160">
    <property type="entry name" value="Methylthiotransferase, N-terminal domain"/>
    <property type="match status" value="1"/>
</dbReference>
<feature type="domain" description="MTTase N-terminal" evidence="10">
    <location>
        <begin position="36"/>
        <end position="146"/>
    </location>
</feature>
<dbReference type="Pfam" id="PF04055">
    <property type="entry name" value="Radical_SAM"/>
    <property type="match status" value="1"/>
</dbReference>
<dbReference type="SFLD" id="SFLDF00274">
    <property type="entry name" value="ribosomal_protein_S12_methylth"/>
    <property type="match status" value="1"/>
</dbReference>
<dbReference type="PROSITE" id="PS51918">
    <property type="entry name" value="RADICAL_SAM"/>
    <property type="match status" value="1"/>
</dbReference>
<dbReference type="InterPro" id="IPR005839">
    <property type="entry name" value="Methylthiotransferase"/>
</dbReference>
<feature type="binding site" evidence="8">
    <location>
        <position position="185"/>
    </location>
    <ligand>
        <name>[4Fe-4S] cluster</name>
        <dbReference type="ChEBI" id="CHEBI:49883"/>
        <label>2</label>
        <note>4Fe-4S-S-AdoMet</note>
    </ligand>
</feature>
<dbReference type="SFLD" id="SFLDG01061">
    <property type="entry name" value="methylthiotransferase"/>
    <property type="match status" value="1"/>
</dbReference>
<keyword evidence="3 8" id="KW-0808">Transferase</keyword>
<keyword evidence="1 8" id="KW-0004">4Fe-4S</keyword>
<evidence type="ECO:0000259" key="10">
    <source>
        <dbReference type="PROSITE" id="PS51449"/>
    </source>
</evidence>
<dbReference type="FunFam" id="3.40.50.12160:FF:000002">
    <property type="entry name" value="Ribosomal protein S12 methylthiotransferase RimO"/>
    <property type="match status" value="1"/>
</dbReference>
<organism evidence="12 13">
    <name type="scientific">Salinimonas sediminis</name>
    <dbReference type="NCBI Taxonomy" id="2303538"/>
    <lineage>
        <taxon>Bacteria</taxon>
        <taxon>Pseudomonadati</taxon>
        <taxon>Pseudomonadota</taxon>
        <taxon>Gammaproteobacteria</taxon>
        <taxon>Alteromonadales</taxon>
        <taxon>Alteromonadaceae</taxon>
        <taxon>Alteromonas/Salinimonas group</taxon>
        <taxon>Salinimonas</taxon>
    </lineage>
</organism>
<comment type="subcellular location">
    <subcellularLocation>
        <location evidence="8">Cytoplasm</location>
    </subcellularLocation>
</comment>
<dbReference type="InterPro" id="IPR023404">
    <property type="entry name" value="rSAM_horseshoe"/>
</dbReference>
<dbReference type="InterPro" id="IPR058240">
    <property type="entry name" value="rSAM_sf"/>
</dbReference>
<dbReference type="InterPro" id="IPR002792">
    <property type="entry name" value="TRAM_dom"/>
</dbReference>
<dbReference type="GO" id="GO:0103039">
    <property type="term" value="F:protein methylthiotransferase activity"/>
    <property type="evidence" value="ECO:0007669"/>
    <property type="project" value="UniProtKB-EC"/>
</dbReference>
<feature type="binding site" evidence="8">
    <location>
        <position position="178"/>
    </location>
    <ligand>
        <name>[4Fe-4S] cluster</name>
        <dbReference type="ChEBI" id="CHEBI:49883"/>
        <label>2</label>
        <note>4Fe-4S-S-AdoMet</note>
    </ligand>
</feature>
<dbReference type="GO" id="GO:0005840">
    <property type="term" value="C:ribosome"/>
    <property type="evidence" value="ECO:0007669"/>
    <property type="project" value="UniProtKB-KW"/>
</dbReference>
<keyword evidence="2 8" id="KW-0963">Cytoplasm</keyword>
<keyword evidence="4 8" id="KW-0949">S-adenosyl-L-methionine</keyword>
<dbReference type="PROSITE" id="PS51449">
    <property type="entry name" value="MTTASE_N"/>
    <property type="match status" value="1"/>
</dbReference>
<dbReference type="SFLD" id="SFLDG01082">
    <property type="entry name" value="B12-binding_domain_containing"/>
    <property type="match status" value="1"/>
</dbReference>
<keyword evidence="6 8" id="KW-0408">Iron</keyword>
<feature type="binding site" evidence="8">
    <location>
        <position position="110"/>
    </location>
    <ligand>
        <name>[4Fe-4S] cluster</name>
        <dbReference type="ChEBI" id="CHEBI:49883"/>
        <label>1</label>
    </ligand>
</feature>
<evidence type="ECO:0000256" key="4">
    <source>
        <dbReference type="ARBA" id="ARBA00022691"/>
    </source>
</evidence>
<evidence type="ECO:0000256" key="3">
    <source>
        <dbReference type="ARBA" id="ARBA00022679"/>
    </source>
</evidence>
<dbReference type="PANTHER" id="PTHR43837">
    <property type="entry name" value="RIBOSOMAL PROTEIN S12 METHYLTHIOTRANSFERASE RIMO"/>
    <property type="match status" value="1"/>
</dbReference>
<evidence type="ECO:0000256" key="7">
    <source>
        <dbReference type="ARBA" id="ARBA00023014"/>
    </source>
</evidence>
<protein>
    <recommendedName>
        <fullName evidence="8">Ribosomal protein uS12 methylthiotransferase RimO</fullName>
        <shortName evidence="8">uS12 MTTase</shortName>
        <shortName evidence="8">uS12 methylthiotransferase</shortName>
        <ecNumber evidence="8">2.8.4.4</ecNumber>
    </recommendedName>
    <alternativeName>
        <fullName evidence="8">Ribosomal protein uS12 (aspartate-C(3))-methylthiotransferase</fullName>
    </alternativeName>
    <alternativeName>
        <fullName evidence="8">Ribosome maturation factor RimO</fullName>
    </alternativeName>
</protein>
<dbReference type="HAMAP" id="MF_01865">
    <property type="entry name" value="MTTase_RimO"/>
    <property type="match status" value="1"/>
</dbReference>
<dbReference type="GO" id="GO:0005829">
    <property type="term" value="C:cytosol"/>
    <property type="evidence" value="ECO:0007669"/>
    <property type="project" value="TreeGrafter"/>
</dbReference>
<evidence type="ECO:0000256" key="6">
    <source>
        <dbReference type="ARBA" id="ARBA00023004"/>
    </source>
</evidence>
<dbReference type="NCBIfam" id="TIGR01125">
    <property type="entry name" value="30S ribosomal protein S12 methylthiotransferase RimO"/>
    <property type="match status" value="1"/>
</dbReference>
<feature type="domain" description="Radical SAM core" evidence="11">
    <location>
        <begin position="164"/>
        <end position="401"/>
    </location>
</feature>
<evidence type="ECO:0000313" key="13">
    <source>
        <dbReference type="Proteomes" id="UP000262073"/>
    </source>
</evidence>
<keyword evidence="7 8" id="KW-0411">Iron-sulfur</keyword>
<dbReference type="CDD" id="cd01335">
    <property type="entry name" value="Radical_SAM"/>
    <property type="match status" value="1"/>
</dbReference>
<evidence type="ECO:0000313" key="12">
    <source>
        <dbReference type="EMBL" id="AXR06470.1"/>
    </source>
</evidence>
<keyword evidence="5 8" id="KW-0479">Metal-binding</keyword>
<evidence type="ECO:0000256" key="5">
    <source>
        <dbReference type="ARBA" id="ARBA00022723"/>
    </source>
</evidence>
<dbReference type="PANTHER" id="PTHR43837:SF1">
    <property type="entry name" value="RIBOSOMAL PROTEIN US12 METHYLTHIOTRANSFERASE RIMO"/>
    <property type="match status" value="1"/>
</dbReference>
<dbReference type="SUPFAM" id="SSF102114">
    <property type="entry name" value="Radical SAM enzymes"/>
    <property type="match status" value="1"/>
</dbReference>
<dbReference type="InterPro" id="IPR012340">
    <property type="entry name" value="NA-bd_OB-fold"/>
</dbReference>
<feature type="domain" description="TRAM" evidence="9">
    <location>
        <begin position="404"/>
        <end position="470"/>
    </location>
</feature>
<comment type="similarity">
    <text evidence="8">Belongs to the methylthiotransferase family. RimO subfamily.</text>
</comment>
<dbReference type="FunFam" id="3.80.30.20:FF:000001">
    <property type="entry name" value="tRNA-2-methylthio-N(6)-dimethylallyladenosine synthase 2"/>
    <property type="match status" value="1"/>
</dbReference>
<dbReference type="GO" id="GO:0006400">
    <property type="term" value="P:tRNA modification"/>
    <property type="evidence" value="ECO:0007669"/>
    <property type="project" value="InterPro"/>
</dbReference>
<keyword evidence="12" id="KW-0689">Ribosomal protein</keyword>
<dbReference type="InterPro" id="IPR005840">
    <property type="entry name" value="Ribosomal_uS12_MeSTrfase_RimO"/>
</dbReference>
<dbReference type="InterPro" id="IPR038135">
    <property type="entry name" value="Methylthiotransferase_N_sf"/>
</dbReference>
<keyword evidence="13" id="KW-1185">Reference proteome</keyword>
<evidence type="ECO:0000256" key="8">
    <source>
        <dbReference type="HAMAP-Rule" id="MF_01865"/>
    </source>
</evidence>
<keyword evidence="12" id="KW-0687">Ribonucleoprotein</keyword>
<dbReference type="Pfam" id="PF00919">
    <property type="entry name" value="UPF0004"/>
    <property type="match status" value="1"/>
</dbReference>
<dbReference type="SFLD" id="SFLDS00029">
    <property type="entry name" value="Radical_SAM"/>
    <property type="match status" value="1"/>
</dbReference>
<dbReference type="PROSITE" id="PS01278">
    <property type="entry name" value="MTTASE_RADICAL"/>
    <property type="match status" value="1"/>
</dbReference>
<dbReference type="Gene3D" id="3.80.30.20">
    <property type="entry name" value="tm_1862 like domain"/>
    <property type="match status" value="1"/>
</dbReference>
<dbReference type="GO" id="GO:0046872">
    <property type="term" value="F:metal ion binding"/>
    <property type="evidence" value="ECO:0007669"/>
    <property type="project" value="UniProtKB-KW"/>
</dbReference>
<evidence type="ECO:0000256" key="1">
    <source>
        <dbReference type="ARBA" id="ARBA00022485"/>
    </source>
</evidence>
<dbReference type="GO" id="GO:0051539">
    <property type="term" value="F:4 iron, 4 sulfur cluster binding"/>
    <property type="evidence" value="ECO:0007669"/>
    <property type="project" value="UniProtKB-UniRule"/>
</dbReference>